<evidence type="ECO:0000256" key="1">
    <source>
        <dbReference type="SAM" id="MobiDB-lite"/>
    </source>
</evidence>
<evidence type="ECO:0000313" key="2">
    <source>
        <dbReference type="EMBL" id="OWT43175.1"/>
    </source>
</evidence>
<protein>
    <submittedName>
        <fullName evidence="2">Uncharacterized protein</fullName>
    </submittedName>
</protein>
<dbReference type="EMBL" id="LSBJ02000003">
    <property type="protein sequence ID" value="OWT43175.1"/>
    <property type="molecule type" value="Genomic_DNA"/>
</dbReference>
<gene>
    <name evidence="2" type="ORF">VFPPC_17649</name>
</gene>
<evidence type="ECO:0000313" key="3">
    <source>
        <dbReference type="Proteomes" id="UP000078397"/>
    </source>
</evidence>
<dbReference type="Proteomes" id="UP000078397">
    <property type="component" value="Unassembled WGS sequence"/>
</dbReference>
<feature type="region of interest" description="Disordered" evidence="1">
    <location>
        <begin position="84"/>
        <end position="109"/>
    </location>
</feature>
<dbReference type="AlphaFoldDB" id="A0A219ASI1"/>
<dbReference type="KEGG" id="pchm:VFPPC_17649"/>
<sequence length="138" mass="15966">MRSRVLTWLHAQGTLSSTDFRRLVQNHDAIRDGRGFGNPAARYCFIFESAARLLYSHAPLLLNITDQETRVSNVPSCWLRGNGADSTRERRRAGRQHAKMWDPRQQKLQKGEKRYMNHVSGLLRIFMLGEQGNQEISR</sequence>
<dbReference type="GeneID" id="33936585"/>
<organism evidence="2 3">
    <name type="scientific">Pochonia chlamydosporia 170</name>
    <dbReference type="NCBI Taxonomy" id="1380566"/>
    <lineage>
        <taxon>Eukaryota</taxon>
        <taxon>Fungi</taxon>
        <taxon>Dikarya</taxon>
        <taxon>Ascomycota</taxon>
        <taxon>Pezizomycotina</taxon>
        <taxon>Sordariomycetes</taxon>
        <taxon>Hypocreomycetidae</taxon>
        <taxon>Hypocreales</taxon>
        <taxon>Clavicipitaceae</taxon>
        <taxon>Pochonia</taxon>
    </lineage>
</organism>
<feature type="compositionally biased region" description="Basic and acidic residues" evidence="1">
    <location>
        <begin position="99"/>
        <end position="109"/>
    </location>
</feature>
<name>A0A219ASI1_METCM</name>
<comment type="caution">
    <text evidence="2">The sequence shown here is derived from an EMBL/GenBank/DDBJ whole genome shotgun (WGS) entry which is preliminary data.</text>
</comment>
<accession>A0A219ASI1</accession>
<dbReference type="RefSeq" id="XP_022285621.1">
    <property type="nucleotide sequence ID" value="XM_022429341.1"/>
</dbReference>
<reference evidence="2 3" key="1">
    <citation type="journal article" date="2016" name="PLoS Pathog.">
        <title>Biosynthesis of antibiotic leucinostatins in bio-control fungus Purpureocillium lilacinum and their inhibition on phytophthora revealed by genome mining.</title>
        <authorList>
            <person name="Wang G."/>
            <person name="Liu Z."/>
            <person name="Lin R."/>
            <person name="Li E."/>
            <person name="Mao Z."/>
            <person name="Ling J."/>
            <person name="Yang Y."/>
            <person name="Yin W.B."/>
            <person name="Xie B."/>
        </authorList>
    </citation>
    <scope>NUCLEOTIDE SEQUENCE [LARGE SCALE GENOMIC DNA]</scope>
    <source>
        <strain evidence="2">170</strain>
    </source>
</reference>
<keyword evidence="3" id="KW-1185">Reference proteome</keyword>
<proteinExistence type="predicted"/>
<feature type="compositionally biased region" description="Basic residues" evidence="1">
    <location>
        <begin position="89"/>
        <end position="98"/>
    </location>
</feature>